<sequence length="47" mass="5144">MVKTWAPCSTSSIPWPFAPRLNTPVLTHLVAEPVTVTWPSQTGHVAM</sequence>
<dbReference type="AlphaFoldDB" id="S4Y5E1"/>
<evidence type="ECO:0000313" key="1">
    <source>
        <dbReference type="EMBL" id="AGP40014.1"/>
    </source>
</evidence>
<dbReference type="HOGENOM" id="CLU_3173297_0_0_7"/>
<accession>S4Y5E1</accession>
<reference evidence="1 2" key="1">
    <citation type="journal article" date="2013" name="Sci. Rep.">
        <title>Extraordinary expansion of a Sorangium cellulosum genome from an alkaline milieu.</title>
        <authorList>
            <person name="Han K."/>
            <person name="Li Z.F."/>
            <person name="Peng R."/>
            <person name="Zhu L.P."/>
            <person name="Zhou T."/>
            <person name="Wang L.G."/>
            <person name="Li S.G."/>
            <person name="Zhang X.B."/>
            <person name="Hu W."/>
            <person name="Wu Z.H."/>
            <person name="Qin N."/>
            <person name="Li Y.Z."/>
        </authorList>
    </citation>
    <scope>NUCLEOTIDE SEQUENCE [LARGE SCALE GENOMIC DNA]</scope>
    <source>
        <strain evidence="1 2">So0157-2</strain>
    </source>
</reference>
<dbReference type="STRING" id="1254432.SCE1572_39280"/>
<organism evidence="1 2">
    <name type="scientific">Sorangium cellulosum So0157-2</name>
    <dbReference type="NCBI Taxonomy" id="1254432"/>
    <lineage>
        <taxon>Bacteria</taxon>
        <taxon>Pseudomonadati</taxon>
        <taxon>Myxococcota</taxon>
        <taxon>Polyangia</taxon>
        <taxon>Polyangiales</taxon>
        <taxon>Polyangiaceae</taxon>
        <taxon>Sorangium</taxon>
    </lineage>
</organism>
<name>S4Y5E1_SORCE</name>
<dbReference type="KEGG" id="scu:SCE1572_39280"/>
<proteinExistence type="predicted"/>
<protein>
    <submittedName>
        <fullName evidence="1">Uncharacterized protein</fullName>
    </submittedName>
</protein>
<gene>
    <name evidence="1" type="ORF">SCE1572_39280</name>
</gene>
<evidence type="ECO:0000313" key="2">
    <source>
        <dbReference type="Proteomes" id="UP000014803"/>
    </source>
</evidence>
<dbReference type="EMBL" id="CP003969">
    <property type="protein sequence ID" value="AGP40014.1"/>
    <property type="molecule type" value="Genomic_DNA"/>
</dbReference>
<dbReference type="Proteomes" id="UP000014803">
    <property type="component" value="Chromosome"/>
</dbReference>